<organism evidence="1 2">
    <name type="scientific">Nocardiopsis changdeensis</name>
    <dbReference type="NCBI Taxonomy" id="2831969"/>
    <lineage>
        <taxon>Bacteria</taxon>
        <taxon>Bacillati</taxon>
        <taxon>Actinomycetota</taxon>
        <taxon>Actinomycetes</taxon>
        <taxon>Streptosporangiales</taxon>
        <taxon>Nocardiopsidaceae</taxon>
        <taxon>Nocardiopsis</taxon>
    </lineage>
</organism>
<evidence type="ECO:0000313" key="2">
    <source>
        <dbReference type="Proteomes" id="UP000676079"/>
    </source>
</evidence>
<proteinExistence type="predicted"/>
<accession>A0ABX8BFL1</accession>
<protein>
    <recommendedName>
        <fullName evidence="3">SMI1/KNR4 family protein</fullName>
    </recommendedName>
</protein>
<reference evidence="1 2" key="1">
    <citation type="submission" date="2021-05" db="EMBL/GenBank/DDBJ databases">
        <title>Direct Submission.</title>
        <authorList>
            <person name="Li K."/>
            <person name="Gao J."/>
        </authorList>
    </citation>
    <scope>NUCLEOTIDE SEQUENCE [LARGE SCALE GENOMIC DNA]</scope>
    <source>
        <strain evidence="1 2">Mg02</strain>
    </source>
</reference>
<dbReference type="EMBL" id="CP074133">
    <property type="protein sequence ID" value="QUX21030.1"/>
    <property type="molecule type" value="Genomic_DNA"/>
</dbReference>
<evidence type="ECO:0000313" key="1">
    <source>
        <dbReference type="EMBL" id="QUX21030.1"/>
    </source>
</evidence>
<dbReference type="Proteomes" id="UP000676079">
    <property type="component" value="Chromosome"/>
</dbReference>
<name>A0ABX8BFL1_9ACTN</name>
<keyword evidence="2" id="KW-1185">Reference proteome</keyword>
<gene>
    <name evidence="1" type="ORF">KGD84_21590</name>
</gene>
<sequence length="137" mass="15221">MSWDVLLMRFPEDAVSVDDLSDDDPPPPIGPAAEVLHRIRTAFPETNLSDPTWGILEDREDGWSMELGIGSEDPVQSIMLHIRGGGDPVTPLRRMARLLDCRALDCSDGEFFSDEGGGESWEEFQAYRDQVIGRTGD</sequence>
<dbReference type="RefSeq" id="WP_220562225.1">
    <property type="nucleotide sequence ID" value="NZ_CP074133.1"/>
</dbReference>
<evidence type="ECO:0008006" key="3">
    <source>
        <dbReference type="Google" id="ProtNLM"/>
    </source>
</evidence>